<comment type="caution">
    <text evidence="1">The sequence shown here is derived from an EMBL/GenBank/DDBJ whole genome shotgun (WGS) entry which is preliminary data.</text>
</comment>
<feature type="non-terminal residue" evidence="1">
    <location>
        <position position="78"/>
    </location>
</feature>
<gene>
    <name evidence="1" type="ORF">S06H3_34901</name>
</gene>
<dbReference type="EMBL" id="BARV01021001">
    <property type="protein sequence ID" value="GAI19275.1"/>
    <property type="molecule type" value="Genomic_DNA"/>
</dbReference>
<accession>X1MX61</accession>
<sequence>MGAGKKLWGYYPATDTWIPLQVDDEGRVIVDMSGISLGDIGDVDTTGAVEGDMLYYDATSSTWILVRQANLANILAAL</sequence>
<proteinExistence type="predicted"/>
<reference evidence="1" key="1">
    <citation type="journal article" date="2014" name="Front. Microbiol.">
        <title>High frequency of phylogenetically diverse reductive dehalogenase-homologous genes in deep subseafloor sedimentary metagenomes.</title>
        <authorList>
            <person name="Kawai M."/>
            <person name="Futagami T."/>
            <person name="Toyoda A."/>
            <person name="Takaki Y."/>
            <person name="Nishi S."/>
            <person name="Hori S."/>
            <person name="Arai W."/>
            <person name="Tsubouchi T."/>
            <person name="Morono Y."/>
            <person name="Uchiyama I."/>
            <person name="Ito T."/>
            <person name="Fujiyama A."/>
            <person name="Inagaki F."/>
            <person name="Takami H."/>
        </authorList>
    </citation>
    <scope>NUCLEOTIDE SEQUENCE</scope>
    <source>
        <strain evidence="1">Expedition CK06-06</strain>
    </source>
</reference>
<organism evidence="1">
    <name type="scientific">marine sediment metagenome</name>
    <dbReference type="NCBI Taxonomy" id="412755"/>
    <lineage>
        <taxon>unclassified sequences</taxon>
        <taxon>metagenomes</taxon>
        <taxon>ecological metagenomes</taxon>
    </lineage>
</organism>
<evidence type="ECO:0000313" key="1">
    <source>
        <dbReference type="EMBL" id="GAI19275.1"/>
    </source>
</evidence>
<name>X1MX61_9ZZZZ</name>
<protein>
    <submittedName>
        <fullName evidence="1">Uncharacterized protein</fullName>
    </submittedName>
</protein>
<dbReference type="AlphaFoldDB" id="X1MX61"/>